<feature type="chain" id="PRO_5012150023" evidence="1">
    <location>
        <begin position="21"/>
        <end position="786"/>
    </location>
</feature>
<gene>
    <name evidence="2" type="ORF">TSAR_011291</name>
</gene>
<reference evidence="2 3" key="1">
    <citation type="journal article" date="2017" name="Curr. Biol.">
        <title>The Evolution of Venom by Co-option of Single-Copy Genes.</title>
        <authorList>
            <person name="Martinson E.O."/>
            <person name="Mrinalini"/>
            <person name="Kelkar Y.D."/>
            <person name="Chang C.H."/>
            <person name="Werren J.H."/>
        </authorList>
    </citation>
    <scope>NUCLEOTIDE SEQUENCE [LARGE SCALE GENOMIC DNA]</scope>
    <source>
        <strain evidence="2 3">Alberta</strain>
        <tissue evidence="2">Whole body</tissue>
    </source>
</reference>
<feature type="signal peptide" evidence="1">
    <location>
        <begin position="1"/>
        <end position="20"/>
    </location>
</feature>
<dbReference type="Proteomes" id="UP000215335">
    <property type="component" value="Unassembled WGS sequence"/>
</dbReference>
<evidence type="ECO:0000313" key="3">
    <source>
        <dbReference type="Proteomes" id="UP000215335"/>
    </source>
</evidence>
<sequence>MWKLAPTAIILSVLFCFIQCQAPRDYVDVTSSVKSYKAKYSDILESQILTLKNRIYTVILDFYSINLTSIDSGDDQPHQVLNCKLSTPEAFTFANLENKVSALGNGRIVFVTHVKNKPEESYRFHIILDPFDCSSQKIVKVPCQGLSANLLALIPYQDSYDVILNFRFSQVNNTVYPKNPQRFNDKGEQIQLDYSLKPDPTSKETAGWSQRLFKINTIKPFDASEGYYCTYYTNDKGIVLQRQNSRFETVKEISFYEIASIDSFFVSTTQGHINYCSFAEKTTCKLLNADLEVHASIELPKLNVSKDMIVENREVTNLPNHRGLVILLAYKSKPEYSLNSVHFYLQRVDPCGSALPHYWKVGDVLLRYYYVHGIVDSKRDFCYLIRAKNAMTYSNIIDFQTHSLVPRDYVDATSSVQSYTAKYNDSVPKIVTLKNRIYTVILDYHTIYLTSIDSGSDQPQQVLSCKLLTSEAFTYSNLDNEVVGLGNGKIVLVTNVKNKPKESYRFHIILDPFDCSSQKIVKVTCQRSDADLLVLIPYQDTYDVIKNYIFSENNDSIYPKNPQRFNDKGEQIELDYSLKHDPTSIETAGWFKHLFKINTIKPFDASKGYYCTYYTDGKGTVLQRLNSRFEIVKEISFHNTNLHVSTTQGHINYCSFKENITCKLLNSDLEVHATSELPKLNSPKGVYLEDRQVINLPKHRGFVVLLGYKTEPVNSLKSVDFYLQRVETSGSALPYYWKIGNALLYHYDLYGIVDSESDFCYVILAVNWINGSNVDVHNRCLDLYAY</sequence>
<proteinExistence type="predicted"/>
<keyword evidence="3" id="KW-1185">Reference proteome</keyword>
<keyword evidence="1" id="KW-0732">Signal</keyword>
<protein>
    <submittedName>
        <fullName evidence="2">Uncharacterized protein</fullName>
    </submittedName>
</protein>
<accession>A0A232FEI2</accession>
<dbReference type="EMBL" id="NNAY01000328">
    <property type="protein sequence ID" value="OXU29194.1"/>
    <property type="molecule type" value="Genomic_DNA"/>
</dbReference>
<dbReference type="AlphaFoldDB" id="A0A232FEI2"/>
<comment type="caution">
    <text evidence="2">The sequence shown here is derived from an EMBL/GenBank/DDBJ whole genome shotgun (WGS) entry which is preliminary data.</text>
</comment>
<evidence type="ECO:0000313" key="2">
    <source>
        <dbReference type="EMBL" id="OXU29194.1"/>
    </source>
</evidence>
<organism evidence="2 3">
    <name type="scientific">Trichomalopsis sarcophagae</name>
    <dbReference type="NCBI Taxonomy" id="543379"/>
    <lineage>
        <taxon>Eukaryota</taxon>
        <taxon>Metazoa</taxon>
        <taxon>Ecdysozoa</taxon>
        <taxon>Arthropoda</taxon>
        <taxon>Hexapoda</taxon>
        <taxon>Insecta</taxon>
        <taxon>Pterygota</taxon>
        <taxon>Neoptera</taxon>
        <taxon>Endopterygota</taxon>
        <taxon>Hymenoptera</taxon>
        <taxon>Apocrita</taxon>
        <taxon>Proctotrupomorpha</taxon>
        <taxon>Chalcidoidea</taxon>
        <taxon>Pteromalidae</taxon>
        <taxon>Pteromalinae</taxon>
        <taxon>Trichomalopsis</taxon>
    </lineage>
</organism>
<evidence type="ECO:0000256" key="1">
    <source>
        <dbReference type="SAM" id="SignalP"/>
    </source>
</evidence>
<name>A0A232FEI2_9HYME</name>